<organism evidence="3 4">
    <name type="scientific">Winogradskya consettensis</name>
    <dbReference type="NCBI Taxonomy" id="113560"/>
    <lineage>
        <taxon>Bacteria</taxon>
        <taxon>Bacillati</taxon>
        <taxon>Actinomycetota</taxon>
        <taxon>Actinomycetes</taxon>
        <taxon>Micromonosporales</taxon>
        <taxon>Micromonosporaceae</taxon>
        <taxon>Winogradskya</taxon>
    </lineage>
</organism>
<reference evidence="3" key="1">
    <citation type="submission" date="2021-03" db="EMBL/GenBank/DDBJ databases">
        <title>Whole genome shotgun sequence of Actinoplanes consettensis NBRC 14913.</title>
        <authorList>
            <person name="Komaki H."/>
            <person name="Tamura T."/>
        </authorList>
    </citation>
    <scope>NUCLEOTIDE SEQUENCE</scope>
    <source>
        <strain evidence="3">NBRC 14913</strain>
    </source>
</reference>
<protein>
    <recommendedName>
        <fullName evidence="2">Putative Flp pilus-assembly TadG-like N-terminal domain-containing protein</fullName>
    </recommendedName>
</protein>
<proteinExistence type="predicted"/>
<evidence type="ECO:0000259" key="2">
    <source>
        <dbReference type="Pfam" id="PF13400"/>
    </source>
</evidence>
<dbReference type="RefSeq" id="WP_212997605.1">
    <property type="nucleotide sequence ID" value="NZ_BAAATW010000008.1"/>
</dbReference>
<accession>A0A919SJ22</accession>
<dbReference type="Pfam" id="PF13400">
    <property type="entry name" value="Tad"/>
    <property type="match status" value="1"/>
</dbReference>
<evidence type="ECO:0000313" key="3">
    <source>
        <dbReference type="EMBL" id="GIM71873.1"/>
    </source>
</evidence>
<comment type="caution">
    <text evidence="3">The sequence shown here is derived from an EMBL/GenBank/DDBJ whole genome shotgun (WGS) entry which is preliminary data.</text>
</comment>
<name>A0A919SJ22_9ACTN</name>
<gene>
    <name evidence="3" type="ORF">Aco04nite_27490</name>
</gene>
<evidence type="ECO:0000313" key="4">
    <source>
        <dbReference type="Proteomes" id="UP000680865"/>
    </source>
</evidence>
<keyword evidence="1" id="KW-0472">Membrane</keyword>
<evidence type="ECO:0000256" key="1">
    <source>
        <dbReference type="SAM" id="Phobius"/>
    </source>
</evidence>
<keyword evidence="4" id="KW-1185">Reference proteome</keyword>
<dbReference type="InterPro" id="IPR028087">
    <property type="entry name" value="Tad_N"/>
</dbReference>
<feature type="domain" description="Putative Flp pilus-assembly TadG-like N-terminal" evidence="2">
    <location>
        <begin position="13"/>
        <end position="61"/>
    </location>
</feature>
<dbReference type="Proteomes" id="UP000680865">
    <property type="component" value="Unassembled WGS sequence"/>
</dbReference>
<feature type="transmembrane region" description="Helical" evidence="1">
    <location>
        <begin position="12"/>
        <end position="36"/>
    </location>
</feature>
<keyword evidence="1" id="KW-0812">Transmembrane</keyword>
<keyword evidence="1" id="KW-1133">Transmembrane helix</keyword>
<sequence>MRRLNISKTDDDGAIAVIVAVLLTGGVLIGATALVLDVGNLYAKREQLQSGADAAAWAVAQSCIEDPASCTNEAQQPAVDQLVAAQVYGPQPNNNLSAAVAAQVCVEGINCADWNTGVECPSLRLTFGPYAEVRSYYRDGDDLVMPAPLAGAFSGESKGAKVGACSRVSWGAAESMRLRPLGISAACIPAEFYGVPDIPDDTQQTIGAMPRHLPDPPADASTALPEDPGTGTDCGFAWLDSAGTCFVTPTPPVDVTATATGCPDALAESRDEHLPMLVPVYDSRAADQIHVTGYAAYVVTGYTGQPDGALCTDPGTPCVAGYFTQMLAPRSQPRFSVEGAADYGVTAIGRTG</sequence>
<dbReference type="EMBL" id="BOQP01000011">
    <property type="protein sequence ID" value="GIM71873.1"/>
    <property type="molecule type" value="Genomic_DNA"/>
</dbReference>
<dbReference type="AlphaFoldDB" id="A0A919SJ22"/>